<feature type="transmembrane region" description="Helical" evidence="10">
    <location>
        <begin position="405"/>
        <end position="427"/>
    </location>
</feature>
<dbReference type="SMART" id="SM00382">
    <property type="entry name" value="AAA"/>
    <property type="match status" value="1"/>
</dbReference>
<feature type="region of interest" description="Disordered" evidence="9">
    <location>
        <begin position="714"/>
        <end position="735"/>
    </location>
</feature>
<comment type="subcellular location">
    <subcellularLocation>
        <location evidence="1">Cell membrane</location>
        <topology evidence="1">Multi-pass membrane protein</topology>
    </subcellularLocation>
</comment>
<evidence type="ECO:0000256" key="5">
    <source>
        <dbReference type="ARBA" id="ARBA00022741"/>
    </source>
</evidence>
<evidence type="ECO:0000256" key="8">
    <source>
        <dbReference type="ARBA" id="ARBA00023136"/>
    </source>
</evidence>
<dbReference type="InterPro" id="IPR011527">
    <property type="entry name" value="ABC1_TM_dom"/>
</dbReference>
<dbReference type="InterPro" id="IPR005074">
    <property type="entry name" value="Peptidase_C39"/>
</dbReference>
<keyword evidence="8 10" id="KW-0472">Membrane</keyword>
<dbReference type="GO" id="GO:0005886">
    <property type="term" value="C:plasma membrane"/>
    <property type="evidence" value="ECO:0007669"/>
    <property type="project" value="UniProtKB-SubCell"/>
</dbReference>
<organism evidence="14 15">
    <name type="scientific">Paracoccus liaowanqingii</name>
    <dbReference type="NCBI Taxonomy" id="2560053"/>
    <lineage>
        <taxon>Bacteria</taxon>
        <taxon>Pseudomonadati</taxon>
        <taxon>Pseudomonadota</taxon>
        <taxon>Alphaproteobacteria</taxon>
        <taxon>Rhodobacterales</taxon>
        <taxon>Paracoccaceae</taxon>
        <taxon>Paracoccus</taxon>
    </lineage>
</organism>
<comment type="caution">
    <text evidence="14">The sequence shown here is derived from an EMBL/GenBank/DDBJ whole genome shotgun (WGS) entry which is preliminary data.</text>
</comment>
<keyword evidence="6" id="KW-0067">ATP-binding</keyword>
<accession>A0A4Z1BL38</accession>
<dbReference type="EMBL" id="SRPG01000077">
    <property type="protein sequence ID" value="TGN61610.1"/>
    <property type="molecule type" value="Genomic_DNA"/>
</dbReference>
<dbReference type="Gene3D" id="1.20.1560.10">
    <property type="entry name" value="ABC transporter type 1, transmembrane domain"/>
    <property type="match status" value="1"/>
</dbReference>
<dbReference type="FunFam" id="3.40.50.300:FF:000299">
    <property type="entry name" value="ABC transporter ATP-binding protein/permease"/>
    <property type="match status" value="1"/>
</dbReference>
<evidence type="ECO:0000256" key="2">
    <source>
        <dbReference type="ARBA" id="ARBA00022448"/>
    </source>
</evidence>
<dbReference type="InterPro" id="IPR036640">
    <property type="entry name" value="ABC1_TM_sf"/>
</dbReference>
<feature type="transmembrane region" description="Helical" evidence="10">
    <location>
        <begin position="319"/>
        <end position="337"/>
    </location>
</feature>
<dbReference type="Gene3D" id="3.90.70.10">
    <property type="entry name" value="Cysteine proteinases"/>
    <property type="match status" value="1"/>
</dbReference>
<dbReference type="InterPro" id="IPR003593">
    <property type="entry name" value="AAA+_ATPase"/>
</dbReference>
<evidence type="ECO:0000259" key="13">
    <source>
        <dbReference type="PROSITE" id="PS50990"/>
    </source>
</evidence>
<reference evidence="14 15" key="1">
    <citation type="submission" date="2019-03" db="EMBL/GenBank/DDBJ databases">
        <authorList>
            <person name="Li J."/>
        </authorList>
    </citation>
    <scope>NUCLEOTIDE SEQUENCE [LARGE SCALE GENOMIC DNA]</scope>
    <source>
        <strain evidence="14 15">3058</strain>
    </source>
</reference>
<dbReference type="Proteomes" id="UP000297972">
    <property type="component" value="Unassembled WGS sequence"/>
</dbReference>
<evidence type="ECO:0000256" key="6">
    <source>
        <dbReference type="ARBA" id="ARBA00022840"/>
    </source>
</evidence>
<evidence type="ECO:0000259" key="11">
    <source>
        <dbReference type="PROSITE" id="PS50893"/>
    </source>
</evidence>
<sequence>MDSRPSLFTDWGGQSVSSAGLQFGWGRRLPVSLQSEAAECGLVCLSMIASYHGQHSDPGALRRRHGFSLMGASLKNVISVSDRIGLAARPVRLELDELRLLRLPCILHWDLNHFVVLQAVRRGGVTIHDPAEGVRRLSLAEVSRHFSGVALELTPTGGFEAAEAPPRIRIRSLLGRITGMRRSLAHLLLLAFALEIFALLAPLFLGLTVDQAIVSADRSLLLSLAIAFALLLLLQTAIGALRGWMLITLGASLKVQARTNLFSHLIALPASYFETRHVADVMSRFDSQDTILQTLTTDLVVAILDGLMCIITLVVMFVLAPTLATVALVGAALYALLRWSSYMPLRQASAEAIIWAARRDSHFLETLRGIKTIKLFNGQQDRRAHWLSLLVETTNRQLITQRLNLLFRTANGLLLGILSILVVYLAARMIFENVFSVGLLIAFIAYKDLFVRRVSGLIDTFVELRMLGLHAERLADIALTAPEPIADLRPKVAHRDPVGIEVRDLSFRYGPNDPLVLHGVSFQIAPGSSVTFAGPSGCGKTTLLKLLAGLLVPTSGTIMIDGEPLARLGPENWRAMIGVVMQDDFLFAGSIADNIAFFTAGANPDLIEDCARRAAVHDDIIAMPMGYGTLIGDMGTVLSGGQKQRLLLARALFRSPGLLLLDEATSHLDVARERAVNKALQNLAVTRIVVAHRPETIFASERVITFAKGQIVSDTGREDETDEHPQQDHRLPGDRCSIVA</sequence>
<dbReference type="CDD" id="cd18567">
    <property type="entry name" value="ABC_6TM_CvaB_RaxB_like"/>
    <property type="match status" value="1"/>
</dbReference>
<evidence type="ECO:0000259" key="12">
    <source>
        <dbReference type="PROSITE" id="PS50929"/>
    </source>
</evidence>
<dbReference type="GO" id="GO:0034040">
    <property type="term" value="F:ATPase-coupled lipid transmembrane transporter activity"/>
    <property type="evidence" value="ECO:0007669"/>
    <property type="project" value="TreeGrafter"/>
</dbReference>
<feature type="compositionally biased region" description="Basic and acidic residues" evidence="9">
    <location>
        <begin position="715"/>
        <end position="733"/>
    </location>
</feature>
<dbReference type="SUPFAM" id="SSF52540">
    <property type="entry name" value="P-loop containing nucleoside triphosphate hydrolases"/>
    <property type="match status" value="1"/>
</dbReference>
<evidence type="ECO:0000313" key="14">
    <source>
        <dbReference type="EMBL" id="TGN61610.1"/>
    </source>
</evidence>
<dbReference type="Gene3D" id="3.40.50.300">
    <property type="entry name" value="P-loop containing nucleotide triphosphate hydrolases"/>
    <property type="match status" value="1"/>
</dbReference>
<proteinExistence type="predicted"/>
<feature type="domain" description="Peptidase C39" evidence="13">
    <location>
        <begin position="34"/>
        <end position="153"/>
    </location>
</feature>
<evidence type="ECO:0000256" key="4">
    <source>
        <dbReference type="ARBA" id="ARBA00022692"/>
    </source>
</evidence>
<evidence type="ECO:0000256" key="7">
    <source>
        <dbReference type="ARBA" id="ARBA00022989"/>
    </source>
</evidence>
<keyword evidence="2" id="KW-0813">Transport</keyword>
<dbReference type="PROSITE" id="PS50929">
    <property type="entry name" value="ABC_TM1F"/>
    <property type="match status" value="1"/>
</dbReference>
<dbReference type="OrthoDB" id="9808328at2"/>
<keyword evidence="15" id="KW-1185">Reference proteome</keyword>
<evidence type="ECO:0000256" key="10">
    <source>
        <dbReference type="SAM" id="Phobius"/>
    </source>
</evidence>
<dbReference type="InterPro" id="IPR027417">
    <property type="entry name" value="P-loop_NTPase"/>
</dbReference>
<dbReference type="PANTHER" id="PTHR24221">
    <property type="entry name" value="ATP-BINDING CASSETTE SUB-FAMILY B"/>
    <property type="match status" value="1"/>
</dbReference>
<dbReference type="SUPFAM" id="SSF90123">
    <property type="entry name" value="ABC transporter transmembrane region"/>
    <property type="match status" value="1"/>
</dbReference>
<feature type="transmembrane region" description="Helical" evidence="10">
    <location>
        <begin position="184"/>
        <end position="207"/>
    </location>
</feature>
<name>A0A4Z1BL38_9RHOB</name>
<dbReference type="GO" id="GO:0005524">
    <property type="term" value="F:ATP binding"/>
    <property type="evidence" value="ECO:0007669"/>
    <property type="project" value="UniProtKB-KW"/>
</dbReference>
<keyword evidence="3" id="KW-1003">Cell membrane</keyword>
<dbReference type="InterPro" id="IPR039421">
    <property type="entry name" value="Type_1_exporter"/>
</dbReference>
<evidence type="ECO:0000256" key="9">
    <source>
        <dbReference type="SAM" id="MobiDB-lite"/>
    </source>
</evidence>
<dbReference type="PROSITE" id="PS00211">
    <property type="entry name" value="ABC_TRANSPORTER_1"/>
    <property type="match status" value="1"/>
</dbReference>
<keyword evidence="4 10" id="KW-0812">Transmembrane</keyword>
<dbReference type="AlphaFoldDB" id="A0A4Z1BL38"/>
<feature type="domain" description="ABC transporter" evidence="11">
    <location>
        <begin position="500"/>
        <end position="734"/>
    </location>
</feature>
<gene>
    <name evidence="14" type="ORF">E4L95_09720</name>
</gene>
<evidence type="ECO:0000256" key="3">
    <source>
        <dbReference type="ARBA" id="ARBA00022475"/>
    </source>
</evidence>
<evidence type="ECO:0000256" key="1">
    <source>
        <dbReference type="ARBA" id="ARBA00004651"/>
    </source>
</evidence>
<dbReference type="Pfam" id="PF00664">
    <property type="entry name" value="ABC_membrane"/>
    <property type="match status" value="1"/>
</dbReference>
<feature type="domain" description="ABC transmembrane type-1" evidence="12">
    <location>
        <begin position="187"/>
        <end position="466"/>
    </location>
</feature>
<dbReference type="PROSITE" id="PS50893">
    <property type="entry name" value="ABC_TRANSPORTER_2"/>
    <property type="match status" value="1"/>
</dbReference>
<keyword evidence="7 10" id="KW-1133">Transmembrane helix</keyword>
<feature type="transmembrane region" description="Helical" evidence="10">
    <location>
        <begin position="219"/>
        <end position="241"/>
    </location>
</feature>
<dbReference type="InterPro" id="IPR017871">
    <property type="entry name" value="ABC_transporter-like_CS"/>
</dbReference>
<dbReference type="GO" id="GO:0006508">
    <property type="term" value="P:proteolysis"/>
    <property type="evidence" value="ECO:0007669"/>
    <property type="project" value="InterPro"/>
</dbReference>
<dbReference type="PANTHER" id="PTHR24221:SF606">
    <property type="entry name" value="COLICIN V SECRETION-PROCESSING ATP-BINDING PROTEIN"/>
    <property type="match status" value="1"/>
</dbReference>
<dbReference type="InterPro" id="IPR003439">
    <property type="entry name" value="ABC_transporter-like_ATP-bd"/>
</dbReference>
<dbReference type="Pfam" id="PF00005">
    <property type="entry name" value="ABC_tran"/>
    <property type="match status" value="1"/>
</dbReference>
<dbReference type="GO" id="GO:0140359">
    <property type="term" value="F:ABC-type transporter activity"/>
    <property type="evidence" value="ECO:0007669"/>
    <property type="project" value="InterPro"/>
</dbReference>
<protein>
    <submittedName>
        <fullName evidence="14">Peptidase domain-containing ABC transporter</fullName>
    </submittedName>
</protein>
<dbReference type="GO" id="GO:0016887">
    <property type="term" value="F:ATP hydrolysis activity"/>
    <property type="evidence" value="ECO:0007669"/>
    <property type="project" value="InterPro"/>
</dbReference>
<dbReference type="PROSITE" id="PS50990">
    <property type="entry name" value="PEPTIDASE_C39"/>
    <property type="match status" value="1"/>
</dbReference>
<dbReference type="GO" id="GO:0008233">
    <property type="term" value="F:peptidase activity"/>
    <property type="evidence" value="ECO:0007669"/>
    <property type="project" value="InterPro"/>
</dbReference>
<evidence type="ECO:0000313" key="15">
    <source>
        <dbReference type="Proteomes" id="UP000297972"/>
    </source>
</evidence>
<keyword evidence="5" id="KW-0547">Nucleotide-binding</keyword>
<dbReference type="Pfam" id="PF03412">
    <property type="entry name" value="Peptidase_C39"/>
    <property type="match status" value="1"/>
</dbReference>